<protein>
    <recommendedName>
        <fullName evidence="3">Reverse transcriptase domain-containing protein</fullName>
    </recommendedName>
</protein>
<proteinExistence type="predicted"/>
<accession>A0ABQ4WDD4</accession>
<dbReference type="EMBL" id="BQNB010008546">
    <property type="protein sequence ID" value="GJS50870.1"/>
    <property type="molecule type" value="Genomic_DNA"/>
</dbReference>
<comment type="caution">
    <text evidence="1">The sequence shown here is derived from an EMBL/GenBank/DDBJ whole genome shotgun (WGS) entry which is preliminary data.</text>
</comment>
<dbReference type="Proteomes" id="UP001151760">
    <property type="component" value="Unassembled WGS sequence"/>
</dbReference>
<evidence type="ECO:0000313" key="2">
    <source>
        <dbReference type="Proteomes" id="UP001151760"/>
    </source>
</evidence>
<sequence length="76" mass="8929">MRPRRLLRLLNDFDGKIRYHPGKASVAADALSRNERAKPLRNVKDENLHSMDKEFENRLDGTLCIRRRIGYHALEN</sequence>
<evidence type="ECO:0000313" key="1">
    <source>
        <dbReference type="EMBL" id="GJS50870.1"/>
    </source>
</evidence>
<reference evidence="1" key="2">
    <citation type="submission" date="2022-01" db="EMBL/GenBank/DDBJ databases">
        <authorList>
            <person name="Yamashiro T."/>
            <person name="Shiraishi A."/>
            <person name="Satake H."/>
            <person name="Nakayama K."/>
        </authorList>
    </citation>
    <scope>NUCLEOTIDE SEQUENCE</scope>
</reference>
<evidence type="ECO:0008006" key="3">
    <source>
        <dbReference type="Google" id="ProtNLM"/>
    </source>
</evidence>
<name>A0ABQ4WDD4_9ASTR</name>
<gene>
    <name evidence="1" type="ORF">Tco_0624232</name>
</gene>
<keyword evidence="2" id="KW-1185">Reference proteome</keyword>
<organism evidence="1 2">
    <name type="scientific">Tanacetum coccineum</name>
    <dbReference type="NCBI Taxonomy" id="301880"/>
    <lineage>
        <taxon>Eukaryota</taxon>
        <taxon>Viridiplantae</taxon>
        <taxon>Streptophyta</taxon>
        <taxon>Embryophyta</taxon>
        <taxon>Tracheophyta</taxon>
        <taxon>Spermatophyta</taxon>
        <taxon>Magnoliopsida</taxon>
        <taxon>eudicotyledons</taxon>
        <taxon>Gunneridae</taxon>
        <taxon>Pentapetalae</taxon>
        <taxon>asterids</taxon>
        <taxon>campanulids</taxon>
        <taxon>Asterales</taxon>
        <taxon>Asteraceae</taxon>
        <taxon>Asteroideae</taxon>
        <taxon>Anthemideae</taxon>
        <taxon>Anthemidinae</taxon>
        <taxon>Tanacetum</taxon>
    </lineage>
</organism>
<reference evidence="1" key="1">
    <citation type="journal article" date="2022" name="Int. J. Mol. Sci.">
        <title>Draft Genome of Tanacetum Coccineum: Genomic Comparison of Closely Related Tanacetum-Family Plants.</title>
        <authorList>
            <person name="Yamashiro T."/>
            <person name="Shiraishi A."/>
            <person name="Nakayama K."/>
            <person name="Satake H."/>
        </authorList>
    </citation>
    <scope>NUCLEOTIDE SEQUENCE</scope>
</reference>